<dbReference type="RefSeq" id="WP_346064132.1">
    <property type="nucleotide sequence ID" value="NZ_BAAADR010000045.1"/>
</dbReference>
<evidence type="ECO:0000259" key="2">
    <source>
        <dbReference type="Pfam" id="PF13392"/>
    </source>
</evidence>
<keyword evidence="3" id="KW-0378">Hydrolase</keyword>
<evidence type="ECO:0000313" key="3">
    <source>
        <dbReference type="EMBL" id="MFC7091890.1"/>
    </source>
</evidence>
<feature type="region of interest" description="Disordered" evidence="1">
    <location>
        <begin position="85"/>
        <end position="120"/>
    </location>
</feature>
<organism evidence="3 4">
    <name type="scientific">Halomonas salifodinae</name>
    <dbReference type="NCBI Taxonomy" id="438745"/>
    <lineage>
        <taxon>Bacteria</taxon>
        <taxon>Pseudomonadati</taxon>
        <taxon>Pseudomonadota</taxon>
        <taxon>Gammaproteobacteria</taxon>
        <taxon>Oceanospirillales</taxon>
        <taxon>Halomonadaceae</taxon>
        <taxon>Halomonas</taxon>
    </lineage>
</organism>
<evidence type="ECO:0000256" key="1">
    <source>
        <dbReference type="SAM" id="MobiDB-lite"/>
    </source>
</evidence>
<proteinExistence type="predicted"/>
<keyword evidence="3" id="KW-0540">Nuclease</keyword>
<dbReference type="InterPro" id="IPR003615">
    <property type="entry name" value="HNH_nuc"/>
</dbReference>
<dbReference type="InterPro" id="IPR016177">
    <property type="entry name" value="DNA-bd_dom_sf"/>
</dbReference>
<protein>
    <submittedName>
        <fullName evidence="3">HNH endonuclease</fullName>
    </submittedName>
</protein>
<dbReference type="Pfam" id="PF13392">
    <property type="entry name" value="HNH_3"/>
    <property type="match status" value="1"/>
</dbReference>
<gene>
    <name evidence="3" type="ORF">ACFQH5_20310</name>
</gene>
<feature type="compositionally biased region" description="Polar residues" evidence="1">
    <location>
        <begin position="108"/>
        <end position="120"/>
    </location>
</feature>
<accession>A0ABW2F358</accession>
<dbReference type="Gene3D" id="3.90.75.20">
    <property type="match status" value="1"/>
</dbReference>
<dbReference type="EMBL" id="JBHSZP010000049">
    <property type="protein sequence ID" value="MFC7091890.1"/>
    <property type="molecule type" value="Genomic_DNA"/>
</dbReference>
<keyword evidence="3" id="KW-0255">Endonuclease</keyword>
<feature type="domain" description="HNH nuclease" evidence="2">
    <location>
        <begin position="67"/>
        <end position="102"/>
    </location>
</feature>
<feature type="region of interest" description="Disordered" evidence="1">
    <location>
        <begin position="168"/>
        <end position="192"/>
    </location>
</feature>
<dbReference type="SUPFAM" id="SSF54060">
    <property type="entry name" value="His-Me finger endonucleases"/>
    <property type="match status" value="1"/>
</dbReference>
<keyword evidence="4" id="KW-1185">Reference proteome</keyword>
<dbReference type="Proteomes" id="UP001596411">
    <property type="component" value="Unassembled WGS sequence"/>
</dbReference>
<sequence length="192" mass="21467">MERIELPGFQDLRVQFDYDEDTGRIQYRKLSNKARRASSEAGHVADVGGALYRVVAVEYPSGKSRQVYAHRVIWKLMTAQEPPREIDHINGNTQDNRWANMRDGSGGANSKNRAMPKNNTSGACGVVWDKATGFWVARMGLGGVQRTLGYFENKEDAARAARSERLKNGFTERHGLPKSGLDKPQTLEDTLV</sequence>
<dbReference type="SUPFAM" id="SSF54171">
    <property type="entry name" value="DNA-binding domain"/>
    <property type="match status" value="1"/>
</dbReference>
<evidence type="ECO:0000313" key="4">
    <source>
        <dbReference type="Proteomes" id="UP001596411"/>
    </source>
</evidence>
<dbReference type="InterPro" id="IPR044925">
    <property type="entry name" value="His-Me_finger_sf"/>
</dbReference>
<reference evidence="4" key="1">
    <citation type="journal article" date="2019" name="Int. J. Syst. Evol. Microbiol.">
        <title>The Global Catalogue of Microorganisms (GCM) 10K type strain sequencing project: providing services to taxonomists for standard genome sequencing and annotation.</title>
        <authorList>
            <consortium name="The Broad Institute Genomics Platform"/>
            <consortium name="The Broad Institute Genome Sequencing Center for Infectious Disease"/>
            <person name="Wu L."/>
            <person name="Ma J."/>
        </authorList>
    </citation>
    <scope>NUCLEOTIDE SEQUENCE [LARGE SCALE GENOMIC DNA]</scope>
    <source>
        <strain evidence="4">CGMCC 1.13666</strain>
    </source>
</reference>
<dbReference type="GO" id="GO:0004519">
    <property type="term" value="F:endonuclease activity"/>
    <property type="evidence" value="ECO:0007669"/>
    <property type="project" value="UniProtKB-KW"/>
</dbReference>
<comment type="caution">
    <text evidence="3">The sequence shown here is derived from an EMBL/GenBank/DDBJ whole genome shotgun (WGS) entry which is preliminary data.</text>
</comment>
<name>A0ABW2F358_9GAMM</name>